<dbReference type="AlphaFoldDB" id="Q0AC52"/>
<organism evidence="4 5">
    <name type="scientific">Alkalilimnicola ehrlichii (strain ATCC BAA-1101 / DSM 17681 / MLHE-1)</name>
    <dbReference type="NCBI Taxonomy" id="187272"/>
    <lineage>
        <taxon>Bacteria</taxon>
        <taxon>Pseudomonadati</taxon>
        <taxon>Pseudomonadota</taxon>
        <taxon>Gammaproteobacteria</taxon>
        <taxon>Chromatiales</taxon>
        <taxon>Ectothiorhodospiraceae</taxon>
        <taxon>Alkalilimnicola</taxon>
    </lineage>
</organism>
<sequence>MKHPITTLCLAGCLLATPALAAAQQEGPYVNAQVARSLIGASGFDDTWALGATLGYNLGQRGQGFGFEGEITATLSDSENSSPGIPGVNRVRFNYTSYAVYGVYRAPLTRELGLRARLGVVYIDGEFRRRGAESRTRSDNETNVSGGLGLTYAFTRQVHGLVEWTHLDSDINHVGAGVQLRF</sequence>
<dbReference type="SUPFAM" id="SSF56925">
    <property type="entry name" value="OMPA-like"/>
    <property type="match status" value="1"/>
</dbReference>
<dbReference type="InterPro" id="IPR027385">
    <property type="entry name" value="Beta-barrel_OMP"/>
</dbReference>
<evidence type="ECO:0000256" key="2">
    <source>
        <dbReference type="SAM" id="SignalP"/>
    </source>
</evidence>
<accession>Q0AC52</accession>
<dbReference type="RefSeq" id="WP_011627981.1">
    <property type="nucleotide sequence ID" value="NC_008340.1"/>
</dbReference>
<dbReference type="KEGG" id="aeh:Mlg_0230"/>
<name>Q0AC52_ALKEH</name>
<protein>
    <submittedName>
        <fullName evidence="4">OmpA domain protein transmembrane region-containing protein</fullName>
    </submittedName>
</protein>
<dbReference type="Gene3D" id="2.40.160.20">
    <property type="match status" value="1"/>
</dbReference>
<dbReference type="InterPro" id="IPR011250">
    <property type="entry name" value="OMP/PagP_B-barrel"/>
</dbReference>
<feature type="chain" id="PRO_5004167936" evidence="2">
    <location>
        <begin position="22"/>
        <end position="182"/>
    </location>
</feature>
<evidence type="ECO:0000259" key="3">
    <source>
        <dbReference type="Pfam" id="PF13505"/>
    </source>
</evidence>
<proteinExistence type="predicted"/>
<gene>
    <name evidence="4" type="ordered locus">Mlg_0230</name>
</gene>
<feature type="signal peptide" evidence="2">
    <location>
        <begin position="1"/>
        <end position="21"/>
    </location>
</feature>
<reference evidence="5" key="1">
    <citation type="submission" date="2006-08" db="EMBL/GenBank/DDBJ databases">
        <title>Complete sequence of Alkalilimnicola ehrilichei MLHE-1.</title>
        <authorList>
            <person name="Copeland A."/>
            <person name="Lucas S."/>
            <person name="Lapidus A."/>
            <person name="Barry K."/>
            <person name="Detter J.C."/>
            <person name="Glavina del Rio T."/>
            <person name="Hammon N."/>
            <person name="Israni S."/>
            <person name="Dalin E."/>
            <person name="Tice H."/>
            <person name="Pitluck S."/>
            <person name="Sims D."/>
            <person name="Brettin T."/>
            <person name="Bruce D."/>
            <person name="Han C."/>
            <person name="Tapia R."/>
            <person name="Gilna P."/>
            <person name="Schmutz J."/>
            <person name="Larimer F."/>
            <person name="Land M."/>
            <person name="Hauser L."/>
            <person name="Kyrpides N."/>
            <person name="Mikhailova N."/>
            <person name="Oremland R.S."/>
            <person name="Hoeft S.E."/>
            <person name="Switzer-Blum J."/>
            <person name="Kulp T."/>
            <person name="King G."/>
            <person name="Tabita R."/>
            <person name="Witte B."/>
            <person name="Santini J.M."/>
            <person name="Basu P."/>
            <person name="Hollibaugh J.T."/>
            <person name="Xie G."/>
            <person name="Stolz J.F."/>
            <person name="Richardson P."/>
        </authorList>
    </citation>
    <scope>NUCLEOTIDE SEQUENCE [LARGE SCALE GENOMIC DNA]</scope>
    <source>
        <strain evidence="5">ATCC BAA-1101 / DSM 17681 / MLHE-1</strain>
    </source>
</reference>
<dbReference type="EMBL" id="CP000453">
    <property type="protein sequence ID" value="ABI55585.1"/>
    <property type="molecule type" value="Genomic_DNA"/>
</dbReference>
<keyword evidence="1 2" id="KW-0732">Signal</keyword>
<evidence type="ECO:0000256" key="1">
    <source>
        <dbReference type="ARBA" id="ARBA00022729"/>
    </source>
</evidence>
<dbReference type="HOGENOM" id="CLU_1479128_0_0_6"/>
<keyword evidence="4" id="KW-0472">Membrane</keyword>
<feature type="domain" description="Outer membrane protein beta-barrel" evidence="3">
    <location>
        <begin position="8"/>
        <end position="182"/>
    </location>
</feature>
<evidence type="ECO:0000313" key="4">
    <source>
        <dbReference type="EMBL" id="ABI55585.1"/>
    </source>
</evidence>
<evidence type="ECO:0000313" key="5">
    <source>
        <dbReference type="Proteomes" id="UP000001962"/>
    </source>
</evidence>
<keyword evidence="5" id="KW-1185">Reference proteome</keyword>
<keyword evidence="4" id="KW-0812">Transmembrane</keyword>
<dbReference type="Proteomes" id="UP000001962">
    <property type="component" value="Chromosome"/>
</dbReference>
<dbReference type="Pfam" id="PF13505">
    <property type="entry name" value="OMP_b-brl"/>
    <property type="match status" value="1"/>
</dbReference>